<gene>
    <name evidence="13" type="ORF">EJ08DRAFT_625158</name>
</gene>
<dbReference type="GO" id="GO:0031380">
    <property type="term" value="C:nuclear RNA-directed RNA polymerase complex"/>
    <property type="evidence" value="ECO:0007669"/>
    <property type="project" value="TreeGrafter"/>
</dbReference>
<evidence type="ECO:0000256" key="6">
    <source>
        <dbReference type="ARBA" id="ARBA00023158"/>
    </source>
</evidence>
<evidence type="ECO:0000256" key="2">
    <source>
        <dbReference type="ARBA" id="ARBA00022484"/>
    </source>
</evidence>
<dbReference type="Pfam" id="PF26253">
    <property type="entry name" value="RdRP_head"/>
    <property type="match status" value="1"/>
</dbReference>
<evidence type="ECO:0000256" key="5">
    <source>
        <dbReference type="ARBA" id="ARBA00022884"/>
    </source>
</evidence>
<evidence type="ECO:0000256" key="4">
    <source>
        <dbReference type="ARBA" id="ARBA00022695"/>
    </source>
</evidence>
<feature type="domain" description="RDRP core" evidence="10">
    <location>
        <begin position="303"/>
        <end position="885"/>
    </location>
</feature>
<evidence type="ECO:0000256" key="9">
    <source>
        <dbReference type="SAM" id="Coils"/>
    </source>
</evidence>
<feature type="domain" description="RDRP helical" evidence="11">
    <location>
        <begin position="219"/>
        <end position="283"/>
    </location>
</feature>
<dbReference type="GO" id="GO:0003723">
    <property type="term" value="F:RNA binding"/>
    <property type="evidence" value="ECO:0007669"/>
    <property type="project" value="UniProtKB-KW"/>
</dbReference>
<dbReference type="InterPro" id="IPR007855">
    <property type="entry name" value="RDRP"/>
</dbReference>
<proteinExistence type="inferred from homology"/>
<dbReference type="InterPro" id="IPR057596">
    <property type="entry name" value="RDRP_core"/>
</dbReference>
<feature type="coiled-coil region" evidence="9">
    <location>
        <begin position="907"/>
        <end position="934"/>
    </location>
</feature>
<keyword evidence="2 8" id="KW-0696">RNA-directed RNA polymerase</keyword>
<keyword evidence="9" id="KW-0175">Coiled coil</keyword>
<dbReference type="EMBL" id="MU007012">
    <property type="protein sequence ID" value="KAF2435682.1"/>
    <property type="molecule type" value="Genomic_DNA"/>
</dbReference>
<keyword evidence="6" id="KW-0943">RNA-mediated gene silencing</keyword>
<dbReference type="Pfam" id="PF05183">
    <property type="entry name" value="RdRP"/>
    <property type="match status" value="1"/>
</dbReference>
<evidence type="ECO:0000256" key="1">
    <source>
        <dbReference type="ARBA" id="ARBA00005762"/>
    </source>
</evidence>
<dbReference type="PANTHER" id="PTHR23079:SF55">
    <property type="entry name" value="RNA-DIRECTED RNA POLYMERASE"/>
    <property type="match status" value="1"/>
</dbReference>
<dbReference type="EC" id="2.7.7.48" evidence="8"/>
<dbReference type="OrthoDB" id="6513042at2759"/>
<name>A0A9P4U468_9PEZI</name>
<dbReference type="PANTHER" id="PTHR23079">
    <property type="entry name" value="RNA-DEPENDENT RNA POLYMERASE"/>
    <property type="match status" value="1"/>
</dbReference>
<accession>A0A9P4U468</accession>
<evidence type="ECO:0000259" key="11">
    <source>
        <dbReference type="Pfam" id="PF26252"/>
    </source>
</evidence>
<keyword evidence="4 8" id="KW-0548">Nucleotidyltransferase</keyword>
<evidence type="ECO:0000259" key="10">
    <source>
        <dbReference type="Pfam" id="PF05183"/>
    </source>
</evidence>
<dbReference type="AlphaFoldDB" id="A0A9P4U468"/>
<comment type="catalytic activity">
    <reaction evidence="7 8">
        <text>RNA(n) + a ribonucleoside 5'-triphosphate = RNA(n+1) + diphosphate</text>
        <dbReference type="Rhea" id="RHEA:21248"/>
        <dbReference type="Rhea" id="RHEA-COMP:14527"/>
        <dbReference type="Rhea" id="RHEA-COMP:17342"/>
        <dbReference type="ChEBI" id="CHEBI:33019"/>
        <dbReference type="ChEBI" id="CHEBI:61557"/>
        <dbReference type="ChEBI" id="CHEBI:140395"/>
        <dbReference type="EC" id="2.7.7.48"/>
    </reaction>
</comment>
<evidence type="ECO:0000256" key="8">
    <source>
        <dbReference type="RuleBase" id="RU363098"/>
    </source>
</evidence>
<keyword evidence="3 8" id="KW-0808">Transferase</keyword>
<evidence type="ECO:0000256" key="7">
    <source>
        <dbReference type="ARBA" id="ARBA00048744"/>
    </source>
</evidence>
<sequence>MMVMGTVTPAPDTRAELVLNLARKQIDVKFPLPIQKQDPSQQPEIDSYRFQIPLSKLNRIYVTQPSRSYRVMVIPLDAPPEFYRRTKDIQATHDSSAQNWSDWQTWFRQTDIVLDQQRLQNTPIRFRKDDAIVDIGRWTTYRLVFNDAIASMASFDQICAALQDHNVQIITDTQADEFQVVDREPTKLWKFLDSGEDDETPSADTLSLLLEMDQGIKYLPFEVRYQLEVCLSNGYLNEHNITEEFLRTLTSLEDSRAIDILERVADLKKRFFNPMEIFTLRKTRSSARKKIPDYCTLARSAVVTPTMVYYSTPAIEISNRVIRHWSDLSDRFIRVRFTDEVNNGRINSREDSSQDEIFNRITRAMKNGIIMGDHRYEFLACGNSQFREHGAYFFAPTPQVDTEYLRACLGDLQNSPDRFIPAKWFARLGQNFSTTRGISTHVFVKSQILTDIYRIVEGKKYCFSDGVGKISPQLARLIAEEFGLLTQDPPSVFQFRLGGCKGVLAVSPEVPNQELWIRPSQYKFAAIHQGLEIIRSSSYVGAVLNRQIIVVLSALGVSDSVFRGKMEDQLRDLELAMTNEKVALRELQKSVDMNQTTLTIAGLVLEGFMRTQDPFTISLLKLWRSWSIKYLKEKAKIPIEQGACLLGCVDETATLRGHYDNPQPPPDATFEERLPYLPQVFCYVDRERKGIYDPIEGICILARNPSLHPGDIRVVYAVDVPALHHLKNVVVLPQTGDRDLGNMCSGGDLDGDDYLLIWDQDLIPRKWDHPAMDFTPTPPRRLDRVTTVDDMTDFFVTYMKNDCLPTIAHAHLAFADYLDDGVKDEKCLRLAQLHSQAVDYNKSGVPAIVPRSLRPRNWPHFMEKVRKPQAQQYHSKNVLGQLYDVVERVKFTPEYETPFDEGILGKFELEQELLDEAEKLKEDYDARIKRIMAQHDIATEFEVYTTFVMNHNGEKRDYSFAEELGKIISAVKDQYKKLCVERAGVQDHLPRFVAAMYTVTARQVGEAVEECKQTKIVGGEEVPVRTMDPGNMPLMSFPWIFETELGKIARGNNQARVSVMQQQVMAKHKPKRPMVPLLDAADTVKTAEGVVPLGDILMLFDEGVQSEEETTTKENNLSVRMKPLNSHPVEVKDAIQEKKETKAGAVIESSGGAGGGFGTHFMEQYGVEEITISLDGPSTALDKLQDLVGGDLSD</sequence>
<dbReference type="GO" id="GO:0003968">
    <property type="term" value="F:RNA-directed RNA polymerase activity"/>
    <property type="evidence" value="ECO:0007669"/>
    <property type="project" value="UniProtKB-KW"/>
</dbReference>
<comment type="caution">
    <text evidence="13">The sequence shown here is derived from an EMBL/GenBank/DDBJ whole genome shotgun (WGS) entry which is preliminary data.</text>
</comment>
<evidence type="ECO:0000259" key="12">
    <source>
        <dbReference type="Pfam" id="PF26253"/>
    </source>
</evidence>
<dbReference type="InterPro" id="IPR058751">
    <property type="entry name" value="RDRP_helical"/>
</dbReference>
<protein>
    <recommendedName>
        <fullName evidence="8">RNA-dependent RNA polymerase</fullName>
        <ecNumber evidence="8">2.7.7.48</ecNumber>
    </recommendedName>
</protein>
<feature type="domain" description="RDRP C-terminal head" evidence="12">
    <location>
        <begin position="911"/>
        <end position="1057"/>
    </location>
</feature>
<keyword evidence="5 8" id="KW-0694">RNA-binding</keyword>
<reference evidence="13" key="1">
    <citation type="journal article" date="2020" name="Stud. Mycol.">
        <title>101 Dothideomycetes genomes: a test case for predicting lifestyles and emergence of pathogens.</title>
        <authorList>
            <person name="Haridas S."/>
            <person name="Albert R."/>
            <person name="Binder M."/>
            <person name="Bloem J."/>
            <person name="Labutti K."/>
            <person name="Salamov A."/>
            <person name="Andreopoulos B."/>
            <person name="Baker S."/>
            <person name="Barry K."/>
            <person name="Bills G."/>
            <person name="Bluhm B."/>
            <person name="Cannon C."/>
            <person name="Castanera R."/>
            <person name="Culley D."/>
            <person name="Daum C."/>
            <person name="Ezra D."/>
            <person name="Gonzalez J."/>
            <person name="Henrissat B."/>
            <person name="Kuo A."/>
            <person name="Liang C."/>
            <person name="Lipzen A."/>
            <person name="Lutzoni F."/>
            <person name="Magnuson J."/>
            <person name="Mondo S."/>
            <person name="Nolan M."/>
            <person name="Ohm R."/>
            <person name="Pangilinan J."/>
            <person name="Park H.-J."/>
            <person name="Ramirez L."/>
            <person name="Alfaro M."/>
            <person name="Sun H."/>
            <person name="Tritt A."/>
            <person name="Yoshinaga Y."/>
            <person name="Zwiers L.-H."/>
            <person name="Turgeon B."/>
            <person name="Goodwin S."/>
            <person name="Spatafora J."/>
            <person name="Crous P."/>
            <person name="Grigoriev I."/>
        </authorList>
    </citation>
    <scope>NUCLEOTIDE SEQUENCE</scope>
    <source>
        <strain evidence="13">CBS 130266</strain>
    </source>
</reference>
<dbReference type="Pfam" id="PF26252">
    <property type="entry name" value="RdRP_helical"/>
    <property type="match status" value="1"/>
</dbReference>
<evidence type="ECO:0000313" key="13">
    <source>
        <dbReference type="EMBL" id="KAF2435682.1"/>
    </source>
</evidence>
<dbReference type="InterPro" id="IPR058752">
    <property type="entry name" value="RDRP_C_head"/>
</dbReference>
<comment type="similarity">
    <text evidence="1 8">Belongs to the RdRP family.</text>
</comment>
<dbReference type="Proteomes" id="UP000800235">
    <property type="component" value="Unassembled WGS sequence"/>
</dbReference>
<keyword evidence="14" id="KW-1185">Reference proteome</keyword>
<organism evidence="13 14">
    <name type="scientific">Tothia fuscella</name>
    <dbReference type="NCBI Taxonomy" id="1048955"/>
    <lineage>
        <taxon>Eukaryota</taxon>
        <taxon>Fungi</taxon>
        <taxon>Dikarya</taxon>
        <taxon>Ascomycota</taxon>
        <taxon>Pezizomycotina</taxon>
        <taxon>Dothideomycetes</taxon>
        <taxon>Pleosporomycetidae</taxon>
        <taxon>Venturiales</taxon>
        <taxon>Cylindrosympodiaceae</taxon>
        <taxon>Tothia</taxon>
    </lineage>
</organism>
<dbReference type="GO" id="GO:0030422">
    <property type="term" value="P:siRNA processing"/>
    <property type="evidence" value="ECO:0007669"/>
    <property type="project" value="TreeGrafter"/>
</dbReference>
<evidence type="ECO:0000256" key="3">
    <source>
        <dbReference type="ARBA" id="ARBA00022679"/>
    </source>
</evidence>
<evidence type="ECO:0000313" key="14">
    <source>
        <dbReference type="Proteomes" id="UP000800235"/>
    </source>
</evidence>